<evidence type="ECO:0000256" key="1">
    <source>
        <dbReference type="SAM" id="Phobius"/>
    </source>
</evidence>
<protein>
    <submittedName>
        <fullName evidence="2">Uncharacterized protein</fullName>
    </submittedName>
</protein>
<dbReference type="AlphaFoldDB" id="A0A1Y2AUE2"/>
<feature type="transmembrane region" description="Helical" evidence="1">
    <location>
        <begin position="190"/>
        <end position="213"/>
    </location>
</feature>
<dbReference type="STRING" id="1754190.A0A1Y2AUE2"/>
<organism evidence="2 3">
    <name type="scientific">Neocallimastix californiae</name>
    <dbReference type="NCBI Taxonomy" id="1754190"/>
    <lineage>
        <taxon>Eukaryota</taxon>
        <taxon>Fungi</taxon>
        <taxon>Fungi incertae sedis</taxon>
        <taxon>Chytridiomycota</taxon>
        <taxon>Chytridiomycota incertae sedis</taxon>
        <taxon>Neocallimastigomycetes</taxon>
        <taxon>Neocallimastigales</taxon>
        <taxon>Neocallimastigaceae</taxon>
        <taxon>Neocallimastix</taxon>
    </lineage>
</organism>
<feature type="transmembrane region" description="Helical" evidence="1">
    <location>
        <begin position="233"/>
        <end position="259"/>
    </location>
</feature>
<keyword evidence="3" id="KW-1185">Reference proteome</keyword>
<accession>A0A1Y2AUE2</accession>
<proteinExistence type="predicted"/>
<dbReference type="EMBL" id="MCOG01000207">
    <property type="protein sequence ID" value="ORY25900.1"/>
    <property type="molecule type" value="Genomic_DNA"/>
</dbReference>
<name>A0A1Y2AUE2_9FUNG</name>
<comment type="caution">
    <text evidence="2">The sequence shown here is derived from an EMBL/GenBank/DDBJ whole genome shotgun (WGS) entry which is preliminary data.</text>
</comment>
<dbReference type="Proteomes" id="UP000193920">
    <property type="component" value="Unassembled WGS sequence"/>
</dbReference>
<evidence type="ECO:0000313" key="3">
    <source>
        <dbReference type="Proteomes" id="UP000193920"/>
    </source>
</evidence>
<feature type="transmembrane region" description="Helical" evidence="1">
    <location>
        <begin position="71"/>
        <end position="90"/>
    </location>
</feature>
<reference evidence="2 3" key="1">
    <citation type="submission" date="2016-08" db="EMBL/GenBank/DDBJ databases">
        <title>A Parts List for Fungal Cellulosomes Revealed by Comparative Genomics.</title>
        <authorList>
            <consortium name="DOE Joint Genome Institute"/>
            <person name="Haitjema C.H."/>
            <person name="Gilmore S.P."/>
            <person name="Henske J.K."/>
            <person name="Solomon K.V."/>
            <person name="De Groot R."/>
            <person name="Kuo A."/>
            <person name="Mondo S.J."/>
            <person name="Salamov A.A."/>
            <person name="Labutti K."/>
            <person name="Zhao Z."/>
            <person name="Chiniquy J."/>
            <person name="Barry K."/>
            <person name="Brewer H.M."/>
            <person name="Purvine S.O."/>
            <person name="Wright A.T."/>
            <person name="Boxma B."/>
            <person name="Van Alen T."/>
            <person name="Hackstein J.H."/>
            <person name="Baker S.E."/>
            <person name="Grigoriev I.V."/>
            <person name="O'Malley M.A."/>
        </authorList>
    </citation>
    <scope>NUCLEOTIDE SEQUENCE [LARGE SCALE GENOMIC DNA]</scope>
    <source>
        <strain evidence="2 3">G1</strain>
    </source>
</reference>
<sequence length="457" mass="54204">MLSQVEINKLQLERKYFIENGAQASYMEWLFSKGTNFTCYLRYLDSLGEEDKLENKIDVIRGIIYSIHRPLQFTFFYWTLLIFILHKFNFKKPVMKIILAHFILRTAGDVLDKIGDLLPRYYANTPVFDSNGLEISMDCIYDSSAKERHPLKWFITRQLAILFWFTGEIAGDWYPLLRTRAVARDQKSIWLVYFTCGIFNLSKIAIIILHFTFSPTKLYNEKGVYNKEQMNYFYFKYWVIHLIIIYSSVIYDISVFYVLKKYVFKIIKTESGFLKKFKTISEYRIIVSAIISILFLPLISITIIFKFYYLNKYHYHDLNFSFDEIRQSIANVQYFMIFIDQILLISSKKENSSKEESIHSKIYDKKSNLSYPNFHYHNLNNNSGTFSNVTLNNKSFQNSIFEYSNDVNINLSGRYNNSNNNSINSNNLNFGTKKFNKNNTLGNYDTNNDNTKWNYLK</sequence>
<keyword evidence="1" id="KW-1133">Transmembrane helix</keyword>
<keyword evidence="1" id="KW-0812">Transmembrane</keyword>
<feature type="transmembrane region" description="Helical" evidence="1">
    <location>
        <begin position="285"/>
        <end position="309"/>
    </location>
</feature>
<keyword evidence="1" id="KW-0472">Membrane</keyword>
<gene>
    <name evidence="2" type="ORF">LY90DRAFT_514004</name>
</gene>
<evidence type="ECO:0000313" key="2">
    <source>
        <dbReference type="EMBL" id="ORY25900.1"/>
    </source>
</evidence>